<dbReference type="EMBL" id="CATOUU010000865">
    <property type="protein sequence ID" value="CAI9955652.1"/>
    <property type="molecule type" value="Genomic_DNA"/>
</dbReference>
<dbReference type="EMBL" id="CAXDID020000010">
    <property type="protein sequence ID" value="CAL5979337.1"/>
    <property type="molecule type" value="Genomic_DNA"/>
</dbReference>
<evidence type="ECO:0000313" key="3">
    <source>
        <dbReference type="Proteomes" id="UP001642409"/>
    </source>
</evidence>
<organism evidence="1">
    <name type="scientific">Hexamita inflata</name>
    <dbReference type="NCBI Taxonomy" id="28002"/>
    <lineage>
        <taxon>Eukaryota</taxon>
        <taxon>Metamonada</taxon>
        <taxon>Diplomonadida</taxon>
        <taxon>Hexamitidae</taxon>
        <taxon>Hexamitinae</taxon>
        <taxon>Hexamita</taxon>
    </lineage>
</organism>
<reference evidence="2 3" key="2">
    <citation type="submission" date="2024-07" db="EMBL/GenBank/DDBJ databases">
        <authorList>
            <person name="Akdeniz Z."/>
        </authorList>
    </citation>
    <scope>NUCLEOTIDE SEQUENCE [LARGE SCALE GENOMIC DNA]</scope>
</reference>
<protein>
    <submittedName>
        <fullName evidence="2">Hypothetical_protein</fullName>
    </submittedName>
</protein>
<comment type="caution">
    <text evidence="1">The sequence shown here is derived from an EMBL/GenBank/DDBJ whole genome shotgun (WGS) entry which is preliminary data.</text>
</comment>
<evidence type="ECO:0000313" key="2">
    <source>
        <dbReference type="EMBL" id="CAL5979337.1"/>
    </source>
</evidence>
<keyword evidence="3" id="KW-1185">Reference proteome</keyword>
<dbReference type="AlphaFoldDB" id="A0AA86QKW4"/>
<dbReference type="Proteomes" id="UP001642409">
    <property type="component" value="Unassembled WGS sequence"/>
</dbReference>
<gene>
    <name evidence="1" type="ORF">HINF_LOCUS43297</name>
    <name evidence="2" type="ORF">HINF_LOCUS5484</name>
</gene>
<evidence type="ECO:0000313" key="1">
    <source>
        <dbReference type="EMBL" id="CAI9955652.1"/>
    </source>
</evidence>
<proteinExistence type="predicted"/>
<accession>A0AA86QKW4</accession>
<name>A0AA86QKW4_9EUKA</name>
<reference evidence="1" key="1">
    <citation type="submission" date="2023-06" db="EMBL/GenBank/DDBJ databases">
        <authorList>
            <person name="Kurt Z."/>
        </authorList>
    </citation>
    <scope>NUCLEOTIDE SEQUENCE</scope>
</reference>
<sequence length="147" mass="16595">MQVVKVVYWDTNSKLLDRSNSESLSDNSLSMSEQLHLSAKLNQNYVSVDSISYVDIASQIISDLVEASYFCVRDCSKMLFINCICINLCSMCYNCNIGFLSNINPYQTVSFSDSLSSALQIYSIQLYVYKYSPISTLFHLPLVRACS</sequence>